<dbReference type="InterPro" id="IPR000150">
    <property type="entry name" value="Cof"/>
</dbReference>
<dbReference type="Pfam" id="PF08282">
    <property type="entry name" value="Hydrolase_3"/>
    <property type="match status" value="1"/>
</dbReference>
<dbReference type="AlphaFoldDB" id="V2Y043"/>
<accession>V2Y043</accession>
<dbReference type="GO" id="GO:0005829">
    <property type="term" value="C:cytosol"/>
    <property type="evidence" value="ECO:0007669"/>
    <property type="project" value="TreeGrafter"/>
</dbReference>
<dbReference type="PANTHER" id="PTHR10000">
    <property type="entry name" value="PHOSPHOSERINE PHOSPHATASE"/>
    <property type="match status" value="1"/>
</dbReference>
<dbReference type="GO" id="GO:0016791">
    <property type="term" value="F:phosphatase activity"/>
    <property type="evidence" value="ECO:0007669"/>
    <property type="project" value="TreeGrafter"/>
</dbReference>
<dbReference type="SFLD" id="SFLDG01144">
    <property type="entry name" value="C2.B.4:_PGP_Like"/>
    <property type="match status" value="1"/>
</dbReference>
<dbReference type="GO" id="GO:0000287">
    <property type="term" value="F:magnesium ion binding"/>
    <property type="evidence" value="ECO:0007669"/>
    <property type="project" value="TreeGrafter"/>
</dbReference>
<dbReference type="NCBIfam" id="TIGR00099">
    <property type="entry name" value="Cof-subfamily"/>
    <property type="match status" value="1"/>
</dbReference>
<evidence type="ECO:0000313" key="2">
    <source>
        <dbReference type="Proteomes" id="UP000018227"/>
    </source>
</evidence>
<keyword evidence="2" id="KW-1185">Reference proteome</keyword>
<organism evidence="1 2">
    <name type="scientific">Catonella morbi ATCC 51271</name>
    <dbReference type="NCBI Taxonomy" id="592026"/>
    <lineage>
        <taxon>Bacteria</taxon>
        <taxon>Bacillati</taxon>
        <taxon>Bacillota</taxon>
        <taxon>Clostridia</taxon>
        <taxon>Lachnospirales</taxon>
        <taxon>Lachnospiraceae</taxon>
        <taxon>Catonella</taxon>
    </lineage>
</organism>
<dbReference type="OrthoDB" id="9810101at2"/>
<dbReference type="InterPro" id="IPR006379">
    <property type="entry name" value="HAD-SF_hydro_IIB"/>
</dbReference>
<protein>
    <submittedName>
        <fullName evidence="1">Cof-like hydrolase</fullName>
    </submittedName>
</protein>
<dbReference type="InterPro" id="IPR023214">
    <property type="entry name" value="HAD_sf"/>
</dbReference>
<keyword evidence="1" id="KW-0378">Hydrolase</keyword>
<dbReference type="HOGENOM" id="CLU_044146_7_0_9"/>
<dbReference type="EMBL" id="ACIL03000016">
    <property type="protein sequence ID" value="ESL02338.1"/>
    <property type="molecule type" value="Genomic_DNA"/>
</dbReference>
<dbReference type="Gene3D" id="3.40.50.1000">
    <property type="entry name" value="HAD superfamily/HAD-like"/>
    <property type="match status" value="1"/>
</dbReference>
<dbReference type="RefSeq" id="WP_023355332.1">
    <property type="nucleotide sequence ID" value="NZ_KI535369.1"/>
</dbReference>
<dbReference type="Proteomes" id="UP000018227">
    <property type="component" value="Unassembled WGS sequence"/>
</dbReference>
<dbReference type="SUPFAM" id="SSF56784">
    <property type="entry name" value="HAD-like"/>
    <property type="match status" value="1"/>
</dbReference>
<dbReference type="PROSITE" id="PS01229">
    <property type="entry name" value="COF_2"/>
    <property type="match status" value="1"/>
</dbReference>
<sequence length="258" mass="28086">MSKVKIAFFDIDGTILEFGKPDITEKTRKALLGLKENGVKICIATGRPIINVPKFEGIDFDMIISFNGSLCMKGDEIIIEQAIPAEEVYRVINNAAGMGRPVGVATKSRIVTNGCDDALKEYFEVASLDATPSEEFENAIEEEVYQFMMGCERSEWDRVLEGTENVAIAAWWDCAIDIIPKGSGKGNAIKKVLEHFNFSEDEALAFGDGGNDVDMLQVVGTGVAMGNATDNVKAAANEVCGSVEEDGIFHYLKGKRLI</sequence>
<evidence type="ECO:0000313" key="1">
    <source>
        <dbReference type="EMBL" id="ESL02338.1"/>
    </source>
</evidence>
<dbReference type="SFLD" id="SFLDG01140">
    <property type="entry name" value="C2.B:_Phosphomannomutase_and_P"/>
    <property type="match status" value="1"/>
</dbReference>
<comment type="caution">
    <text evidence="1">The sequence shown here is derived from an EMBL/GenBank/DDBJ whole genome shotgun (WGS) entry which is preliminary data.</text>
</comment>
<dbReference type="InterPro" id="IPR036412">
    <property type="entry name" value="HAD-like_sf"/>
</dbReference>
<dbReference type="STRING" id="592026.GCWU0000282_002472"/>
<dbReference type="PANTHER" id="PTHR10000:SF25">
    <property type="entry name" value="PHOSPHATASE YKRA-RELATED"/>
    <property type="match status" value="1"/>
</dbReference>
<gene>
    <name evidence="1" type="ORF">GCWU0000282_002472</name>
</gene>
<dbReference type="eggNOG" id="COG0561">
    <property type="taxonomic scope" value="Bacteria"/>
</dbReference>
<reference evidence="1 2" key="1">
    <citation type="submission" date="2013-06" db="EMBL/GenBank/DDBJ databases">
        <authorList>
            <person name="Weinstock G."/>
            <person name="Sodergren E."/>
            <person name="Clifton S."/>
            <person name="Fulton L."/>
            <person name="Fulton B."/>
            <person name="Courtney L."/>
            <person name="Fronick C."/>
            <person name="Harrison M."/>
            <person name="Strong C."/>
            <person name="Farmer C."/>
            <person name="Delahaunty K."/>
            <person name="Markovic C."/>
            <person name="Hall O."/>
            <person name="Minx P."/>
            <person name="Tomlinson C."/>
            <person name="Mitreva M."/>
            <person name="Nelson J."/>
            <person name="Hou S."/>
            <person name="Wollam A."/>
            <person name="Pepin K.H."/>
            <person name="Johnson M."/>
            <person name="Bhonagiri V."/>
            <person name="Nash W.E."/>
            <person name="Warren W."/>
            <person name="Chinwalla A."/>
            <person name="Mardis E.R."/>
            <person name="Wilson R.K."/>
        </authorList>
    </citation>
    <scope>NUCLEOTIDE SEQUENCE [LARGE SCALE GENOMIC DNA]</scope>
    <source>
        <strain evidence="1 2">ATCC 51271</strain>
    </source>
</reference>
<name>V2Y043_9FIRM</name>
<dbReference type="Gene3D" id="3.30.1240.10">
    <property type="match status" value="1"/>
</dbReference>
<dbReference type="NCBIfam" id="TIGR01484">
    <property type="entry name" value="HAD-SF-IIB"/>
    <property type="match status" value="1"/>
</dbReference>
<proteinExistence type="predicted"/>
<dbReference type="SFLD" id="SFLDS00003">
    <property type="entry name" value="Haloacid_Dehalogenase"/>
    <property type="match status" value="1"/>
</dbReference>